<dbReference type="EMBL" id="CABEEZ010000122">
    <property type="protein sequence ID" value="VTR50698.1"/>
    <property type="molecule type" value="Genomic_DNA"/>
</dbReference>
<dbReference type="InterPro" id="IPR014031">
    <property type="entry name" value="Ketoacyl_synth_C"/>
</dbReference>
<dbReference type="InterPro" id="IPR000794">
    <property type="entry name" value="Beta-ketoacyl_synthase"/>
</dbReference>
<dbReference type="Pfam" id="PF02801">
    <property type="entry name" value="Ketoacyl-synt_C"/>
    <property type="match status" value="1"/>
</dbReference>
<comment type="pathway">
    <text evidence="1">Lipid metabolism; fatty acid biosynthesis.</text>
</comment>
<accession>A0A4V6KV04</accession>
<keyword evidence="4" id="KW-0012">Acyltransferase</keyword>
<dbReference type="Gene3D" id="3.40.47.10">
    <property type="match status" value="1"/>
</dbReference>
<dbReference type="GO" id="GO:0005829">
    <property type="term" value="C:cytosol"/>
    <property type="evidence" value="ECO:0007669"/>
    <property type="project" value="TreeGrafter"/>
</dbReference>
<dbReference type="AlphaFoldDB" id="A0A4V6KV04"/>
<evidence type="ECO:0000313" key="4">
    <source>
        <dbReference type="EMBL" id="VTR50698.1"/>
    </source>
</evidence>
<dbReference type="EC" id="2.3.1.-" evidence="4"/>
<sequence>MQNAEIGPQDIDYINAHGTGTDANDRCETLAMKKVFPNIMAIPVSSTKAYVGHNIGAAGIIELTACFLTLPETRSCQRSTSLRRAQTAISTTCPTSSRKPKSRCS</sequence>
<feature type="domain" description="Beta-ketoacyl synthase C-terminal" evidence="3">
    <location>
        <begin position="1"/>
        <end position="72"/>
    </location>
</feature>
<reference evidence="4" key="1">
    <citation type="submission" date="2019-05" db="EMBL/GenBank/DDBJ databases">
        <authorList>
            <consortium name="Pathogen Informatics"/>
        </authorList>
    </citation>
    <scope>NUCLEOTIDE SEQUENCE [LARGE SCALE GENOMIC DNA]</scope>
    <source>
        <strain evidence="4">NCTC12965</strain>
    </source>
</reference>
<proteinExistence type="predicted"/>
<dbReference type="PANTHER" id="PTHR11712">
    <property type="entry name" value="POLYKETIDE SYNTHASE-RELATED"/>
    <property type="match status" value="1"/>
</dbReference>
<dbReference type="InterPro" id="IPR016039">
    <property type="entry name" value="Thiolase-like"/>
</dbReference>
<protein>
    <submittedName>
        <fullName evidence="4">Actinorhodin polyketide putative beta-ketoacyl synthase 1</fullName>
        <ecNumber evidence="4">2.3.1.-</ecNumber>
    </submittedName>
</protein>
<dbReference type="SUPFAM" id="SSF53901">
    <property type="entry name" value="Thiolase-like"/>
    <property type="match status" value="1"/>
</dbReference>
<name>A0A4V6KV04_SERFO</name>
<keyword evidence="2 4" id="KW-0808">Transferase</keyword>
<organism evidence="4">
    <name type="scientific">Serratia fonticola</name>
    <dbReference type="NCBI Taxonomy" id="47917"/>
    <lineage>
        <taxon>Bacteria</taxon>
        <taxon>Pseudomonadati</taxon>
        <taxon>Pseudomonadota</taxon>
        <taxon>Gammaproteobacteria</taxon>
        <taxon>Enterobacterales</taxon>
        <taxon>Yersiniaceae</taxon>
        <taxon>Serratia</taxon>
    </lineage>
</organism>
<dbReference type="GO" id="GO:0006633">
    <property type="term" value="P:fatty acid biosynthetic process"/>
    <property type="evidence" value="ECO:0007669"/>
    <property type="project" value="TreeGrafter"/>
</dbReference>
<dbReference type="PANTHER" id="PTHR11712:SF336">
    <property type="entry name" value="3-OXOACYL-[ACYL-CARRIER-PROTEIN] SYNTHASE, MITOCHONDRIAL"/>
    <property type="match status" value="1"/>
</dbReference>
<gene>
    <name evidence="4" type="ORF">NCTC12965_06035</name>
</gene>
<evidence type="ECO:0000256" key="1">
    <source>
        <dbReference type="ARBA" id="ARBA00005194"/>
    </source>
</evidence>
<evidence type="ECO:0000259" key="3">
    <source>
        <dbReference type="Pfam" id="PF02801"/>
    </source>
</evidence>
<evidence type="ECO:0000256" key="2">
    <source>
        <dbReference type="ARBA" id="ARBA00022679"/>
    </source>
</evidence>
<dbReference type="GO" id="GO:0004315">
    <property type="term" value="F:3-oxoacyl-[acyl-carrier-protein] synthase activity"/>
    <property type="evidence" value="ECO:0007669"/>
    <property type="project" value="TreeGrafter"/>
</dbReference>